<evidence type="ECO:0000313" key="5">
    <source>
        <dbReference type="EMBL" id="KUI74502.1"/>
    </source>
</evidence>
<feature type="domain" description="C2H2-type" evidence="4">
    <location>
        <begin position="53"/>
        <end position="74"/>
    </location>
</feature>
<dbReference type="PANTHER" id="PTHR40622:SF1">
    <property type="match status" value="1"/>
</dbReference>
<feature type="compositionally biased region" description="Basic residues" evidence="1">
    <location>
        <begin position="348"/>
        <end position="362"/>
    </location>
</feature>
<evidence type="ECO:0000259" key="4">
    <source>
        <dbReference type="PROSITE" id="PS00028"/>
    </source>
</evidence>
<evidence type="ECO:0000256" key="1">
    <source>
        <dbReference type="SAM" id="MobiDB-lite"/>
    </source>
</evidence>
<dbReference type="PROSITE" id="PS00028">
    <property type="entry name" value="ZINC_FINGER_C2H2_1"/>
    <property type="match status" value="1"/>
</dbReference>
<organism evidence="5 6">
    <name type="scientific">Cytospora mali</name>
    <name type="common">Apple Valsa canker fungus</name>
    <name type="synonym">Valsa mali</name>
    <dbReference type="NCBI Taxonomy" id="578113"/>
    <lineage>
        <taxon>Eukaryota</taxon>
        <taxon>Fungi</taxon>
        <taxon>Dikarya</taxon>
        <taxon>Ascomycota</taxon>
        <taxon>Pezizomycotina</taxon>
        <taxon>Sordariomycetes</taxon>
        <taxon>Sordariomycetidae</taxon>
        <taxon>Diaporthales</taxon>
        <taxon>Cytosporaceae</taxon>
        <taxon>Cytospora</taxon>
    </lineage>
</organism>
<evidence type="ECO:0000313" key="6">
    <source>
        <dbReference type="Proteomes" id="UP000078559"/>
    </source>
</evidence>
<protein>
    <recommendedName>
        <fullName evidence="4">C2H2-type domain-containing protein</fullName>
    </recommendedName>
</protein>
<dbReference type="SMR" id="A0A194WDS9"/>
<reference evidence="5" key="1">
    <citation type="submission" date="2014-12" db="EMBL/GenBank/DDBJ databases">
        <title>Genome Sequence of Valsa Canker Pathogens Uncovers a Specific Adaption of Colonization on Woody Bark.</title>
        <authorList>
            <person name="Yin Z."/>
            <person name="Liu H."/>
            <person name="Gao X."/>
            <person name="Li Z."/>
            <person name="Song N."/>
            <person name="Ke X."/>
            <person name="Dai Q."/>
            <person name="Wu Y."/>
            <person name="Sun Y."/>
            <person name="Xu J.-R."/>
            <person name="Kang Z.K."/>
            <person name="Wang L."/>
            <person name="Huang L."/>
        </authorList>
    </citation>
    <scope>NUCLEOTIDE SEQUENCE [LARGE SCALE GENOMIC DNA]</scope>
    <source>
        <strain evidence="5">03-8</strain>
    </source>
</reference>
<accession>A0A194WDS9</accession>
<keyword evidence="6" id="KW-1185">Reference proteome</keyword>
<dbReference type="Pfam" id="PF24854">
    <property type="entry name" value="DUF7728"/>
    <property type="match status" value="1"/>
</dbReference>
<keyword evidence="2" id="KW-0472">Membrane</keyword>
<dbReference type="AlphaFoldDB" id="A0A194WDS9"/>
<evidence type="ECO:0000256" key="2">
    <source>
        <dbReference type="SAM" id="Phobius"/>
    </source>
</evidence>
<feature type="region of interest" description="Disordered" evidence="1">
    <location>
        <begin position="348"/>
        <end position="376"/>
    </location>
</feature>
<keyword evidence="3" id="KW-0732">Signal</keyword>
<dbReference type="PANTHER" id="PTHR40622">
    <property type="match status" value="1"/>
</dbReference>
<gene>
    <name evidence="5" type="ORF">VM1G_10100</name>
</gene>
<dbReference type="OrthoDB" id="5409353at2759"/>
<keyword evidence="2" id="KW-1133">Transmembrane helix</keyword>
<proteinExistence type="predicted"/>
<dbReference type="EMBL" id="CM003110">
    <property type="protein sequence ID" value="KUI74502.1"/>
    <property type="molecule type" value="Genomic_DNA"/>
</dbReference>
<feature type="chain" id="PRO_5008267448" description="C2H2-type domain-containing protein" evidence="3">
    <location>
        <begin position="19"/>
        <end position="401"/>
    </location>
</feature>
<evidence type="ECO:0000256" key="3">
    <source>
        <dbReference type="SAM" id="SignalP"/>
    </source>
</evidence>
<dbReference type="Proteomes" id="UP000078559">
    <property type="component" value="Chromosome 13"/>
</dbReference>
<dbReference type="InterPro" id="IPR056145">
    <property type="entry name" value="DUF7728"/>
</dbReference>
<feature type="signal peptide" evidence="3">
    <location>
        <begin position="1"/>
        <end position="18"/>
    </location>
</feature>
<sequence length="401" mass="43867">MLLRPLLAAAGLTAVTQALLLPPEITSHDIDILESIPIESIAISKTQTINLDCPGCPPVFSKHHGKPKHHKQPHNSHLKLDFSIDRAPAGDRLMLNGFELYPHSDPFTNVLIAPQVAEKPKHEKGKHGKHEKEHDENEVKALLSHHKSRPKEGNFVVEQQLGFSLGVHPVENTADEGLDLIVIDLQIIEVGSVFVDGLANTRISLIKTPDNQLLIGKIEQTPSETVSTPMAEDKECTTTLCKWKAIVADQLNKMKMHGCAGMMGAKAGHGDGHVHGDAHPHQPHGHNGLFDKPNGWTLLFRKLTSHIVLPVLVGIAAGVSVSIIGMIVGTILVGFWRKFVRGQSFFPQHRRRSHSSSSHHKAARMEAAAAEEKAGLMQEEAEELPPAYEDEAAVVEERTIA</sequence>
<name>A0A194WDS9_CYTMA</name>
<keyword evidence="2" id="KW-0812">Transmembrane</keyword>
<dbReference type="InterPro" id="IPR013087">
    <property type="entry name" value="Znf_C2H2_type"/>
</dbReference>
<feature type="transmembrane region" description="Helical" evidence="2">
    <location>
        <begin position="307"/>
        <end position="336"/>
    </location>
</feature>